<keyword evidence="1" id="KW-0496">Mitochondrion</keyword>
<reference evidence="1" key="1">
    <citation type="submission" date="2017-03" db="EMBL/GenBank/DDBJ databases">
        <title>The mitochondrial genome of the carnivorous plant Utricularia reniformis (Lentibulariaceae): structure, comparative analysis and evolutionary landmarks.</title>
        <authorList>
            <person name="Silva S.R."/>
            <person name="Alvarenga D.O."/>
            <person name="Michael T.P."/>
            <person name="Miranda V.F.O."/>
            <person name="Varani A.M."/>
        </authorList>
    </citation>
    <scope>NUCLEOTIDE SEQUENCE</scope>
</reference>
<evidence type="ECO:0000313" key="1">
    <source>
        <dbReference type="EMBL" id="ART31013.1"/>
    </source>
</evidence>
<proteinExistence type="predicted"/>
<gene>
    <name evidence="1" type="ORF">AEK19_MT0770</name>
</gene>
<dbReference type="AlphaFoldDB" id="A0A1Y0B0X2"/>
<name>A0A1Y0B0X2_9LAMI</name>
<protein>
    <submittedName>
        <fullName evidence="1">Uncharacterized protein</fullName>
    </submittedName>
</protein>
<dbReference type="EMBL" id="KY774314">
    <property type="protein sequence ID" value="ART31013.1"/>
    <property type="molecule type" value="Genomic_DNA"/>
</dbReference>
<geneLocation type="mitochondrion" evidence="1"/>
<accession>A0A1Y0B0X2</accession>
<sequence length="57" mass="6416">MRKSFKEKIDEIEMKDGMKNGIEGVKHTTTFPILIDSSSAVLSLAGSLVYWQATKRE</sequence>
<organism evidence="1">
    <name type="scientific">Utricularia reniformis</name>
    <dbReference type="NCBI Taxonomy" id="192314"/>
    <lineage>
        <taxon>Eukaryota</taxon>
        <taxon>Viridiplantae</taxon>
        <taxon>Streptophyta</taxon>
        <taxon>Embryophyta</taxon>
        <taxon>Tracheophyta</taxon>
        <taxon>Spermatophyta</taxon>
        <taxon>Magnoliopsida</taxon>
        <taxon>eudicotyledons</taxon>
        <taxon>Gunneridae</taxon>
        <taxon>Pentapetalae</taxon>
        <taxon>asterids</taxon>
        <taxon>lamiids</taxon>
        <taxon>Lamiales</taxon>
        <taxon>Lentibulariaceae</taxon>
        <taxon>Utricularia</taxon>
    </lineage>
</organism>